<dbReference type="Proteomes" id="UP000471031">
    <property type="component" value="Unassembled WGS sequence"/>
</dbReference>
<evidence type="ECO:0000313" key="7">
    <source>
        <dbReference type="Proteomes" id="UP000471031"/>
    </source>
</evidence>
<dbReference type="InterPro" id="IPR015421">
    <property type="entry name" value="PyrdxlP-dep_Trfase_major"/>
</dbReference>
<feature type="modified residue" description="N6-(pyridoxal phosphate)lysine" evidence="4">
    <location>
        <position position="195"/>
    </location>
</feature>
<dbReference type="InterPro" id="IPR000277">
    <property type="entry name" value="Cys/Met-Metab_PyrdxlP-dep_enz"/>
</dbReference>
<dbReference type="OrthoDB" id="9780685at2"/>
<dbReference type="GO" id="GO:0030170">
    <property type="term" value="F:pyridoxal phosphate binding"/>
    <property type="evidence" value="ECO:0007669"/>
    <property type="project" value="InterPro"/>
</dbReference>
<accession>A0A845L8R0</accession>
<keyword evidence="3 4" id="KW-0663">Pyridoxal phosphate</keyword>
<keyword evidence="7" id="KW-1185">Reference proteome</keyword>
<dbReference type="FunFam" id="3.90.1150.10:FF:000070">
    <property type="entry name" value="Putative cystathionine gamma-synthase"/>
    <property type="match status" value="1"/>
</dbReference>
<comment type="similarity">
    <text evidence="2 5">Belongs to the trans-sulfuration enzymes family.</text>
</comment>
<dbReference type="GO" id="GO:0019346">
    <property type="term" value="P:transsulfuration"/>
    <property type="evidence" value="ECO:0007669"/>
    <property type="project" value="InterPro"/>
</dbReference>
<keyword evidence="6" id="KW-0032">Aminotransferase</keyword>
<dbReference type="SUPFAM" id="SSF53383">
    <property type="entry name" value="PLP-dependent transferases"/>
    <property type="match status" value="1"/>
</dbReference>
<dbReference type="FunFam" id="3.40.640.10:FF:000009">
    <property type="entry name" value="Cystathionine gamma-synthase homolog"/>
    <property type="match status" value="1"/>
</dbReference>
<proteinExistence type="inferred from homology"/>
<comment type="caution">
    <text evidence="6">The sequence shown here is derived from an EMBL/GenBank/DDBJ whole genome shotgun (WGS) entry which is preliminary data.</text>
</comment>
<dbReference type="PANTHER" id="PTHR11808">
    <property type="entry name" value="TRANS-SULFURATION ENZYME FAMILY MEMBER"/>
    <property type="match status" value="1"/>
</dbReference>
<dbReference type="InterPro" id="IPR015422">
    <property type="entry name" value="PyrdxlP-dep_Trfase_small"/>
</dbReference>
<evidence type="ECO:0000256" key="4">
    <source>
        <dbReference type="PIRSR" id="PIRSR001434-2"/>
    </source>
</evidence>
<dbReference type="InterPro" id="IPR015424">
    <property type="entry name" value="PyrdxlP-dep_Trfase"/>
</dbReference>
<sequence length="378" mass="41185">MRIDTLLAQGGNGKDTGTGAVSFPIYQTATFQHPALGESTGFDYSRSGNPTRQVLEEQIARLEGGRRGLAFASGLAALTAVLSLFRPGDHLILCEDLYGGTYRLLEQVFRPWGVEADFVDTSDLEQVNAAVRDCTKAILIETPTNPTMKITDLQAIRRICDCHDLLLIVDNTFMSPYLQRPIELGAHIVVHSGTKYLGGHNDVVAGLVVAADEDLGERLAFYQNAAGAILGPFDSWLLLRGMKTLGLRLDRAQENASAIACWLEQHPAVEQVYFIGLDNHPGRDIHFQQAAGPGAMISFSLHDAGNIPQVLSRIRLIAFAESLGGVESLLTFPSRQTHGDIPEEIRRRCGVTDRLLRLSVGIENISDLLNDLTQALAS</sequence>
<dbReference type="CDD" id="cd00614">
    <property type="entry name" value="CGS_like"/>
    <property type="match status" value="1"/>
</dbReference>
<dbReference type="AlphaFoldDB" id="A0A845L8R0"/>
<keyword evidence="6" id="KW-0808">Transferase</keyword>
<dbReference type="EMBL" id="WXEX01000004">
    <property type="protein sequence ID" value="MZP42588.1"/>
    <property type="molecule type" value="Genomic_DNA"/>
</dbReference>
<protein>
    <submittedName>
        <fullName evidence="6">Aminotransferase class I/II-fold pyridoxal phosphate-dependent enzyme</fullName>
    </submittedName>
</protein>
<dbReference type="GO" id="GO:0016846">
    <property type="term" value="F:carbon-sulfur lyase activity"/>
    <property type="evidence" value="ECO:0007669"/>
    <property type="project" value="TreeGrafter"/>
</dbReference>
<evidence type="ECO:0000256" key="2">
    <source>
        <dbReference type="ARBA" id="ARBA00009077"/>
    </source>
</evidence>
<evidence type="ECO:0000256" key="5">
    <source>
        <dbReference type="RuleBase" id="RU362118"/>
    </source>
</evidence>
<dbReference type="PIRSF" id="PIRSF001434">
    <property type="entry name" value="CGS"/>
    <property type="match status" value="1"/>
</dbReference>
<comment type="cofactor">
    <cofactor evidence="1 5">
        <name>pyridoxal 5'-phosphate</name>
        <dbReference type="ChEBI" id="CHEBI:597326"/>
    </cofactor>
</comment>
<dbReference type="GO" id="GO:0005737">
    <property type="term" value="C:cytoplasm"/>
    <property type="evidence" value="ECO:0007669"/>
    <property type="project" value="TreeGrafter"/>
</dbReference>
<dbReference type="PANTHER" id="PTHR11808:SF90">
    <property type="entry name" value="CYSTATHIONINE GAMMA-SYNTHASE"/>
    <property type="match status" value="1"/>
</dbReference>
<evidence type="ECO:0000256" key="3">
    <source>
        <dbReference type="ARBA" id="ARBA00022898"/>
    </source>
</evidence>
<organism evidence="6 7">
    <name type="scientific">Heliomicrobium gestii</name>
    <name type="common">Heliobacterium gestii</name>
    <dbReference type="NCBI Taxonomy" id="2699"/>
    <lineage>
        <taxon>Bacteria</taxon>
        <taxon>Bacillati</taxon>
        <taxon>Bacillota</taxon>
        <taxon>Clostridia</taxon>
        <taxon>Eubacteriales</taxon>
        <taxon>Heliobacteriaceae</taxon>
        <taxon>Heliomicrobium</taxon>
    </lineage>
</organism>
<evidence type="ECO:0000313" key="6">
    <source>
        <dbReference type="EMBL" id="MZP42588.1"/>
    </source>
</evidence>
<name>A0A845L8R0_HELGE</name>
<dbReference type="Pfam" id="PF01053">
    <property type="entry name" value="Cys_Met_Meta_PP"/>
    <property type="match status" value="1"/>
</dbReference>
<dbReference type="RefSeq" id="WP_161261151.1">
    <property type="nucleotide sequence ID" value="NZ_JAFBDC010000003.1"/>
</dbReference>
<reference evidence="6 7" key="1">
    <citation type="submission" date="2020-01" db="EMBL/GenBank/DDBJ databases">
        <title>Whole genome sequence of Heliobacterium gestii DSM 11169.</title>
        <authorList>
            <person name="Kyndt J.A."/>
            <person name="Meyer T.E."/>
        </authorList>
    </citation>
    <scope>NUCLEOTIDE SEQUENCE [LARGE SCALE GENOMIC DNA]</scope>
    <source>
        <strain evidence="6 7">DSM 11169</strain>
    </source>
</reference>
<dbReference type="Gene3D" id="3.40.640.10">
    <property type="entry name" value="Type I PLP-dependent aspartate aminotransferase-like (Major domain)"/>
    <property type="match status" value="1"/>
</dbReference>
<dbReference type="GO" id="GO:0008483">
    <property type="term" value="F:transaminase activity"/>
    <property type="evidence" value="ECO:0007669"/>
    <property type="project" value="UniProtKB-KW"/>
</dbReference>
<dbReference type="Gene3D" id="3.90.1150.10">
    <property type="entry name" value="Aspartate Aminotransferase, domain 1"/>
    <property type="match status" value="1"/>
</dbReference>
<evidence type="ECO:0000256" key="1">
    <source>
        <dbReference type="ARBA" id="ARBA00001933"/>
    </source>
</evidence>
<gene>
    <name evidence="6" type="ORF">GTO89_05995</name>
</gene>